<comment type="caution">
    <text evidence="2">The sequence shown here is derived from an EMBL/GenBank/DDBJ whole genome shotgun (WGS) entry which is preliminary data.</text>
</comment>
<accession>A0A1F5VNR5</accession>
<dbReference type="InterPro" id="IPR029479">
    <property type="entry name" value="Nitroreductase"/>
</dbReference>
<sequence length="210" mass="23454">MQIEELLQIIKQRRSIREFTDEPVSDNDIKTLIDAARYAPSNTNRQPWKFIIIRNKTILSQISEVVTSRFAAFSTMTEDNELRIILKDYEHYLTFFATAPVVICALYKGGSIFLNQVCKKMEQKDASCLISAELMSASMAIQNLLLAAHCMGLGACCITAPLSIANEEIKKLLNVNPPFDIAALITIGKSKNTPEPTSRKSIALITEIIE</sequence>
<dbReference type="GO" id="GO:0016491">
    <property type="term" value="F:oxidoreductase activity"/>
    <property type="evidence" value="ECO:0007669"/>
    <property type="project" value="InterPro"/>
</dbReference>
<dbReference type="InterPro" id="IPR050627">
    <property type="entry name" value="Nitroreductase/BluB"/>
</dbReference>
<evidence type="ECO:0000313" key="2">
    <source>
        <dbReference type="EMBL" id="OGF65003.1"/>
    </source>
</evidence>
<dbReference type="PANTHER" id="PTHR23026:SF123">
    <property type="entry name" value="NAD(P)H NITROREDUCTASE RV3131-RELATED"/>
    <property type="match status" value="1"/>
</dbReference>
<dbReference type="SUPFAM" id="SSF55469">
    <property type="entry name" value="FMN-dependent nitroreductase-like"/>
    <property type="match status" value="1"/>
</dbReference>
<dbReference type="PANTHER" id="PTHR23026">
    <property type="entry name" value="NADPH NITROREDUCTASE"/>
    <property type="match status" value="1"/>
</dbReference>
<name>A0A1F5VNR5_9BACT</name>
<dbReference type="Pfam" id="PF00881">
    <property type="entry name" value="Nitroreductase"/>
    <property type="match status" value="1"/>
</dbReference>
<dbReference type="InterPro" id="IPR000415">
    <property type="entry name" value="Nitroreductase-like"/>
</dbReference>
<dbReference type="AlphaFoldDB" id="A0A1F5VNR5"/>
<dbReference type="Gene3D" id="3.40.109.10">
    <property type="entry name" value="NADH Oxidase"/>
    <property type="match status" value="1"/>
</dbReference>
<evidence type="ECO:0000259" key="1">
    <source>
        <dbReference type="Pfam" id="PF00881"/>
    </source>
</evidence>
<gene>
    <name evidence="2" type="ORF">A2Y62_14345</name>
</gene>
<dbReference type="Proteomes" id="UP000178943">
    <property type="component" value="Unassembled WGS sequence"/>
</dbReference>
<dbReference type="STRING" id="1817863.A2Y62_14345"/>
<proteinExistence type="predicted"/>
<protein>
    <recommendedName>
        <fullName evidence="1">Nitroreductase domain-containing protein</fullName>
    </recommendedName>
</protein>
<reference evidence="2 3" key="1">
    <citation type="journal article" date="2016" name="Nat. Commun.">
        <title>Thousands of microbial genomes shed light on interconnected biogeochemical processes in an aquifer system.</title>
        <authorList>
            <person name="Anantharaman K."/>
            <person name="Brown C.T."/>
            <person name="Hug L.A."/>
            <person name="Sharon I."/>
            <person name="Castelle C.J."/>
            <person name="Probst A.J."/>
            <person name="Thomas B.C."/>
            <person name="Singh A."/>
            <person name="Wilkins M.J."/>
            <person name="Karaoz U."/>
            <person name="Brodie E.L."/>
            <person name="Williams K.H."/>
            <person name="Hubbard S.S."/>
            <person name="Banfield J.F."/>
        </authorList>
    </citation>
    <scope>NUCLEOTIDE SEQUENCE [LARGE SCALE GENOMIC DNA]</scope>
</reference>
<dbReference type="EMBL" id="MFGW01000122">
    <property type="protein sequence ID" value="OGF65003.1"/>
    <property type="molecule type" value="Genomic_DNA"/>
</dbReference>
<organism evidence="2 3">
    <name type="scientific">Candidatus Fischerbacteria bacterium RBG_13_37_8</name>
    <dbReference type="NCBI Taxonomy" id="1817863"/>
    <lineage>
        <taxon>Bacteria</taxon>
        <taxon>Candidatus Fischeribacteriota</taxon>
    </lineage>
</organism>
<feature type="domain" description="Nitroreductase" evidence="1">
    <location>
        <begin position="10"/>
        <end position="189"/>
    </location>
</feature>
<evidence type="ECO:0000313" key="3">
    <source>
        <dbReference type="Proteomes" id="UP000178943"/>
    </source>
</evidence>